<dbReference type="Proteomes" id="UP000663929">
    <property type="component" value="Chromosome"/>
</dbReference>
<keyword evidence="3" id="KW-1185">Reference proteome</keyword>
<evidence type="ECO:0000313" key="2">
    <source>
        <dbReference type="EMBL" id="QTD49191.1"/>
    </source>
</evidence>
<proteinExistence type="predicted"/>
<protein>
    <submittedName>
        <fullName evidence="2">Lamin tail domain-containing protein</fullName>
    </submittedName>
</protein>
<organism evidence="2 3">
    <name type="scientific">Sulfidibacter corallicola</name>
    <dbReference type="NCBI Taxonomy" id="2818388"/>
    <lineage>
        <taxon>Bacteria</taxon>
        <taxon>Pseudomonadati</taxon>
        <taxon>Acidobacteriota</taxon>
        <taxon>Holophagae</taxon>
        <taxon>Acanthopleuribacterales</taxon>
        <taxon>Acanthopleuribacteraceae</taxon>
        <taxon>Sulfidibacter</taxon>
    </lineage>
</organism>
<dbReference type="InterPro" id="IPR001322">
    <property type="entry name" value="Lamin_tail_dom"/>
</dbReference>
<dbReference type="RefSeq" id="WP_237378833.1">
    <property type="nucleotide sequence ID" value="NZ_CP071793.1"/>
</dbReference>
<dbReference type="AlphaFoldDB" id="A0A8A4TK00"/>
<feature type="domain" description="LTD" evidence="1">
    <location>
        <begin position="25"/>
        <end position="156"/>
    </location>
</feature>
<dbReference type="Gene3D" id="2.60.40.1260">
    <property type="entry name" value="Lamin Tail domain"/>
    <property type="match status" value="1"/>
</dbReference>
<evidence type="ECO:0000313" key="3">
    <source>
        <dbReference type="Proteomes" id="UP000663929"/>
    </source>
</evidence>
<dbReference type="Pfam" id="PF00932">
    <property type="entry name" value="LTD"/>
    <property type="match status" value="1"/>
</dbReference>
<dbReference type="EMBL" id="CP071793">
    <property type="protein sequence ID" value="QTD49191.1"/>
    <property type="molecule type" value="Genomic_DNA"/>
</dbReference>
<evidence type="ECO:0000259" key="1">
    <source>
        <dbReference type="PROSITE" id="PS51841"/>
    </source>
</evidence>
<reference evidence="2" key="1">
    <citation type="submission" date="2021-03" db="EMBL/GenBank/DDBJ databases">
        <title>Acanthopleuribacteraceae sp. M133.</title>
        <authorList>
            <person name="Wang G."/>
        </authorList>
    </citation>
    <scope>NUCLEOTIDE SEQUENCE</scope>
    <source>
        <strain evidence="2">M133</strain>
    </source>
</reference>
<dbReference type="InterPro" id="IPR036415">
    <property type="entry name" value="Lamin_tail_dom_sf"/>
</dbReference>
<dbReference type="KEGG" id="scor:J3U87_26700"/>
<accession>A0A8A4TK00</accession>
<dbReference type="SUPFAM" id="SSF74853">
    <property type="entry name" value="Lamin A/C globular tail domain"/>
    <property type="match status" value="1"/>
</dbReference>
<gene>
    <name evidence="2" type="ORF">J3U87_26700</name>
</gene>
<sequence length="401" mass="42615">MGLRMDFRRVVVLCGTWVALLGQIATAQVVINEVLSNPDGPDGQWVELANLGETEADLSGWFLCDRSVNPAYVSLGENRTIPPGGIVAVDLSGTGQDSATLWVLSAPWTIGTVDGEMGLYVDNNFGSPASIRSYMQWGSGNHPRATVAVDANIWTDAAEFVTAPAAGASLSFTGTGGGPFGPNDWEESAEPDLGLRNGTPTIVLNELLINLDQQTEQLAELKNIGLTTADASEWWLCNFDGNPRYVQLGTDRTIPPGGFVIIHMNSTGTDTATDWFPNQAWGVGALDGEFGLYATSDFGSAEAIRGYVQWGSGGHTRASVAVAAGIWGDAADFVEAVDMDHSMEFFVGDGLPYESGDWVEQAIPTLGEENGGACLETFLALVAMWPENNVNVLDLVAEVCL</sequence>
<dbReference type="PROSITE" id="PS51841">
    <property type="entry name" value="LTD"/>
    <property type="match status" value="1"/>
</dbReference>
<name>A0A8A4TK00_SULCO</name>